<dbReference type="InterPro" id="IPR016087">
    <property type="entry name" value="Chalcone_isomerase"/>
</dbReference>
<proteinExistence type="predicted"/>
<sequence length="180" mass="19247">MFVGQAFAAVDVDGVSFEDGDTVAGQKLVLNGASSSQILSSKATVVGLYMAQKANTPEAAFAVKGAKRIRLVALKEISAKDLATVLLDRIKQNATRDEVENNILQLAAMGAAFNSRPKLVKGDVVTLDWNPGPKTTEIRINGDLATQPIQGDAFYPVVMKVWIGPKVRTNLRNNLLGVPN</sequence>
<dbReference type="InterPro" id="IPR016088">
    <property type="entry name" value="Chalcone_isomerase_3-sand"/>
</dbReference>
<gene>
    <name evidence="2" type="ORF">JY500_17785</name>
</gene>
<accession>A0ABX7M3G5</accession>
<protein>
    <submittedName>
        <fullName evidence="2">Chalcone isomerase family protein</fullName>
    </submittedName>
</protein>
<organism evidence="2 3">
    <name type="scientific">Niveibacterium microcysteis</name>
    <dbReference type="NCBI Taxonomy" id="2811415"/>
    <lineage>
        <taxon>Bacteria</taxon>
        <taxon>Pseudomonadati</taxon>
        <taxon>Pseudomonadota</taxon>
        <taxon>Betaproteobacteria</taxon>
        <taxon>Rhodocyclales</taxon>
        <taxon>Rhodocyclaceae</taxon>
        <taxon>Niveibacterium</taxon>
    </lineage>
</organism>
<dbReference type="RefSeq" id="WP_172203202.1">
    <property type="nucleotide sequence ID" value="NZ_CP071060.1"/>
</dbReference>
<evidence type="ECO:0000313" key="3">
    <source>
        <dbReference type="Proteomes" id="UP000663570"/>
    </source>
</evidence>
<dbReference type="EMBL" id="CP071060">
    <property type="protein sequence ID" value="QSI76298.1"/>
    <property type="molecule type" value="Genomic_DNA"/>
</dbReference>
<dbReference type="GO" id="GO:0016853">
    <property type="term" value="F:isomerase activity"/>
    <property type="evidence" value="ECO:0007669"/>
    <property type="project" value="UniProtKB-KW"/>
</dbReference>
<keyword evidence="2" id="KW-0413">Isomerase</keyword>
<name>A0ABX7M3G5_9RHOO</name>
<evidence type="ECO:0000259" key="1">
    <source>
        <dbReference type="Pfam" id="PF16036"/>
    </source>
</evidence>
<evidence type="ECO:0000313" key="2">
    <source>
        <dbReference type="EMBL" id="QSI76298.1"/>
    </source>
</evidence>
<keyword evidence="3" id="KW-1185">Reference proteome</keyword>
<dbReference type="Gene3D" id="3.50.70.10">
    <property type="match status" value="1"/>
</dbReference>
<dbReference type="Pfam" id="PF16036">
    <property type="entry name" value="Chalcone_3"/>
    <property type="match status" value="1"/>
</dbReference>
<feature type="domain" description="Chalcone isomerase" evidence="1">
    <location>
        <begin position="9"/>
        <end position="177"/>
    </location>
</feature>
<reference evidence="2 3" key="1">
    <citation type="submission" date="2021-02" db="EMBL/GenBank/DDBJ databases">
        <title>Niveibacterium changnyeongensis HC41.</title>
        <authorList>
            <person name="Kang M."/>
        </authorList>
    </citation>
    <scope>NUCLEOTIDE SEQUENCE [LARGE SCALE GENOMIC DNA]</scope>
    <source>
        <strain evidence="2 3">HC41</strain>
    </source>
</reference>
<dbReference type="Proteomes" id="UP000663570">
    <property type="component" value="Chromosome"/>
</dbReference>